<accession>A0A2K3DD30</accession>
<sequence length="88" mass="8656">MALLDRMHGGDWAAEAAVAAVAAETTSVGAQPTPGYGAPDGVPNQRRRRGRPAAGKGGEVCDGKGGEGQGLEVVAGGAVDEAQEGRTG</sequence>
<dbReference type="GeneID" id="66054708"/>
<proteinExistence type="predicted"/>
<reference evidence="2 3" key="1">
    <citation type="journal article" date="2007" name="Science">
        <title>The Chlamydomonas genome reveals the evolution of key animal and plant functions.</title>
        <authorList>
            <person name="Merchant S.S."/>
            <person name="Prochnik S.E."/>
            <person name="Vallon O."/>
            <person name="Harris E.H."/>
            <person name="Karpowicz S.J."/>
            <person name="Witman G.B."/>
            <person name="Terry A."/>
            <person name="Salamov A."/>
            <person name="Fritz-Laylin L.K."/>
            <person name="Marechal-Drouard L."/>
            <person name="Marshall W.F."/>
            <person name="Qu L.H."/>
            <person name="Nelson D.R."/>
            <person name="Sanderfoot A.A."/>
            <person name="Spalding M.H."/>
            <person name="Kapitonov V.V."/>
            <person name="Ren Q."/>
            <person name="Ferris P."/>
            <person name="Lindquist E."/>
            <person name="Shapiro H."/>
            <person name="Lucas S.M."/>
            <person name="Grimwood J."/>
            <person name="Schmutz J."/>
            <person name="Cardol P."/>
            <person name="Cerutti H."/>
            <person name="Chanfreau G."/>
            <person name="Chen C.L."/>
            <person name="Cognat V."/>
            <person name="Croft M.T."/>
            <person name="Dent R."/>
            <person name="Dutcher S."/>
            <person name="Fernandez E."/>
            <person name="Fukuzawa H."/>
            <person name="Gonzalez-Ballester D."/>
            <person name="Gonzalez-Halphen D."/>
            <person name="Hallmann A."/>
            <person name="Hanikenne M."/>
            <person name="Hippler M."/>
            <person name="Inwood W."/>
            <person name="Jabbari K."/>
            <person name="Kalanon M."/>
            <person name="Kuras R."/>
            <person name="Lefebvre P.A."/>
            <person name="Lemaire S.D."/>
            <person name="Lobanov A.V."/>
            <person name="Lohr M."/>
            <person name="Manuell A."/>
            <person name="Meier I."/>
            <person name="Mets L."/>
            <person name="Mittag M."/>
            <person name="Mittelmeier T."/>
            <person name="Moroney J.V."/>
            <person name="Moseley J."/>
            <person name="Napoli C."/>
            <person name="Nedelcu A.M."/>
            <person name="Niyogi K."/>
            <person name="Novoselov S.V."/>
            <person name="Paulsen I.T."/>
            <person name="Pazour G."/>
            <person name="Purton S."/>
            <person name="Ral J.P."/>
            <person name="Riano-Pachon D.M."/>
            <person name="Riekhof W."/>
            <person name="Rymarquis L."/>
            <person name="Schroda M."/>
            <person name="Stern D."/>
            <person name="Umen J."/>
            <person name="Willows R."/>
            <person name="Wilson N."/>
            <person name="Zimmer S.L."/>
            <person name="Allmer J."/>
            <person name="Balk J."/>
            <person name="Bisova K."/>
            <person name="Chen C.J."/>
            <person name="Elias M."/>
            <person name="Gendler K."/>
            <person name="Hauser C."/>
            <person name="Lamb M.R."/>
            <person name="Ledford H."/>
            <person name="Long J.C."/>
            <person name="Minagawa J."/>
            <person name="Page M.D."/>
            <person name="Pan J."/>
            <person name="Pootakham W."/>
            <person name="Roje S."/>
            <person name="Rose A."/>
            <person name="Stahlberg E."/>
            <person name="Terauchi A.M."/>
            <person name="Yang P."/>
            <person name="Ball S."/>
            <person name="Bowler C."/>
            <person name="Dieckmann C.L."/>
            <person name="Gladyshev V.N."/>
            <person name="Green P."/>
            <person name="Jorgensen R."/>
            <person name="Mayfield S."/>
            <person name="Mueller-Roeber B."/>
            <person name="Rajamani S."/>
            <person name="Sayre R.T."/>
            <person name="Brokstein P."/>
            <person name="Dubchak I."/>
            <person name="Goodstein D."/>
            <person name="Hornick L."/>
            <person name="Huang Y.W."/>
            <person name="Jhaveri J."/>
            <person name="Luo Y."/>
            <person name="Martinez D."/>
            <person name="Ngau W.C."/>
            <person name="Otillar B."/>
            <person name="Poliakov A."/>
            <person name="Porter A."/>
            <person name="Szajkowski L."/>
            <person name="Werner G."/>
            <person name="Zhou K."/>
            <person name="Grigoriev I.V."/>
            <person name="Rokhsar D.S."/>
            <person name="Grossman A.R."/>
        </authorList>
    </citation>
    <scope>NUCLEOTIDE SEQUENCE [LARGE SCALE GENOMIC DNA]</scope>
    <source>
        <strain evidence="3">CC-503</strain>
    </source>
</reference>
<dbReference type="AlphaFoldDB" id="A0A2K3DD30"/>
<evidence type="ECO:0000256" key="1">
    <source>
        <dbReference type="SAM" id="MobiDB-lite"/>
    </source>
</evidence>
<dbReference type="Proteomes" id="UP000006906">
    <property type="component" value="Chromosome 9"/>
</dbReference>
<evidence type="ECO:0000313" key="3">
    <source>
        <dbReference type="Proteomes" id="UP000006906"/>
    </source>
</evidence>
<organism evidence="2 3">
    <name type="scientific">Chlamydomonas reinhardtii</name>
    <name type="common">Chlamydomonas smithii</name>
    <dbReference type="NCBI Taxonomy" id="3055"/>
    <lineage>
        <taxon>Eukaryota</taxon>
        <taxon>Viridiplantae</taxon>
        <taxon>Chlorophyta</taxon>
        <taxon>core chlorophytes</taxon>
        <taxon>Chlorophyceae</taxon>
        <taxon>CS clade</taxon>
        <taxon>Chlamydomonadales</taxon>
        <taxon>Chlamydomonadaceae</taxon>
        <taxon>Chlamydomonas</taxon>
    </lineage>
</organism>
<feature type="region of interest" description="Disordered" evidence="1">
    <location>
        <begin position="26"/>
        <end position="88"/>
    </location>
</feature>
<name>A0A2K3DD30_CHLRE</name>
<dbReference type="RefSeq" id="XP_042920880.1">
    <property type="nucleotide sequence ID" value="XM_043065831.1"/>
</dbReference>
<gene>
    <name evidence="2" type="ORF">CHLRE_09g397095v5</name>
</gene>
<keyword evidence="3" id="KW-1185">Reference proteome</keyword>
<dbReference type="Gramene" id="PNW78444">
    <property type="protein sequence ID" value="PNW78444"/>
    <property type="gene ID" value="CHLRE_09g397095v5"/>
</dbReference>
<evidence type="ECO:0000313" key="2">
    <source>
        <dbReference type="EMBL" id="PNW78444.1"/>
    </source>
</evidence>
<dbReference type="KEGG" id="cre:CHLRE_09g397095v5"/>
<protein>
    <submittedName>
        <fullName evidence="2">Uncharacterized protein</fullName>
    </submittedName>
</protein>
<dbReference type="InParanoid" id="A0A2K3DD30"/>
<dbReference type="EMBL" id="CM008970">
    <property type="protein sequence ID" value="PNW78444.1"/>
    <property type="molecule type" value="Genomic_DNA"/>
</dbReference>